<evidence type="ECO:0000313" key="2">
    <source>
        <dbReference type="Proteomes" id="UP001222932"/>
    </source>
</evidence>
<name>A0AAD3TPV5_9TREE</name>
<keyword evidence="2" id="KW-1185">Reference proteome</keyword>
<reference evidence="1" key="2">
    <citation type="submission" date="2023-06" db="EMBL/GenBank/DDBJ databases">
        <authorList>
            <person name="Kobayashi Y."/>
            <person name="Kayamori A."/>
            <person name="Aoki K."/>
            <person name="Shiwa Y."/>
            <person name="Fujita N."/>
            <person name="Sugita T."/>
            <person name="Iwasaki W."/>
            <person name="Tanaka N."/>
            <person name="Takashima M."/>
        </authorList>
    </citation>
    <scope>NUCLEOTIDE SEQUENCE</scope>
    <source>
        <strain evidence="1">HIS016</strain>
    </source>
</reference>
<evidence type="ECO:0000313" key="1">
    <source>
        <dbReference type="EMBL" id="GMK54498.1"/>
    </source>
</evidence>
<accession>A0AAD3TPV5</accession>
<proteinExistence type="predicted"/>
<dbReference type="EMBL" id="BTCM01000001">
    <property type="protein sequence ID" value="GMK54498.1"/>
    <property type="molecule type" value="Genomic_DNA"/>
</dbReference>
<gene>
    <name evidence="1" type="ORF">CspeluHIS016_0110840</name>
</gene>
<dbReference type="AlphaFoldDB" id="A0AAD3TPV5"/>
<dbReference type="Proteomes" id="UP001222932">
    <property type="component" value="Unassembled WGS sequence"/>
</dbReference>
<sequence>MSHSSWVSPLASTTFSFGADLDNGQWRTLEQYIIDYMLQDGLWPTRVARQSANSNTSVIVHTGAEWSGRFEGDVCTIIYQIVGEIAITCSR</sequence>
<reference evidence="1" key="1">
    <citation type="journal article" date="2023" name="BMC Genomics">
        <title>Chromosome-level genome assemblies of Cutaneotrichosporon spp. (Trichosporonales, Basidiomycota) reveal imbalanced evolution between nucleotide sequences and chromosome synteny.</title>
        <authorList>
            <person name="Kobayashi Y."/>
            <person name="Kayamori A."/>
            <person name="Aoki K."/>
            <person name="Shiwa Y."/>
            <person name="Matsutani M."/>
            <person name="Fujita N."/>
            <person name="Sugita T."/>
            <person name="Iwasaki W."/>
            <person name="Tanaka N."/>
            <person name="Takashima M."/>
        </authorList>
    </citation>
    <scope>NUCLEOTIDE SEQUENCE</scope>
    <source>
        <strain evidence="1">HIS016</strain>
    </source>
</reference>
<comment type="caution">
    <text evidence="1">The sequence shown here is derived from an EMBL/GenBank/DDBJ whole genome shotgun (WGS) entry which is preliminary data.</text>
</comment>
<protein>
    <submittedName>
        <fullName evidence="1">Uncharacterized protein</fullName>
    </submittedName>
</protein>
<organism evidence="1 2">
    <name type="scientific">Cutaneotrichosporon spelunceum</name>
    <dbReference type="NCBI Taxonomy" id="1672016"/>
    <lineage>
        <taxon>Eukaryota</taxon>
        <taxon>Fungi</taxon>
        <taxon>Dikarya</taxon>
        <taxon>Basidiomycota</taxon>
        <taxon>Agaricomycotina</taxon>
        <taxon>Tremellomycetes</taxon>
        <taxon>Trichosporonales</taxon>
        <taxon>Trichosporonaceae</taxon>
        <taxon>Cutaneotrichosporon</taxon>
    </lineage>
</organism>